<dbReference type="AlphaFoldDB" id="A0A5C1PXM3"/>
<dbReference type="SMART" id="SM00646">
    <property type="entry name" value="Ami_3"/>
    <property type="match status" value="1"/>
</dbReference>
<evidence type="ECO:0000256" key="7">
    <source>
        <dbReference type="ARBA" id="ARBA00022801"/>
    </source>
</evidence>
<evidence type="ECO:0000256" key="3">
    <source>
        <dbReference type="ARBA" id="ARBA00010860"/>
    </source>
</evidence>
<gene>
    <name evidence="12" type="ORF">ABIC99_002678</name>
    <name evidence="13" type="ORF">EWH46_03710</name>
</gene>
<dbReference type="EMBL" id="CP035708">
    <property type="protein sequence ID" value="QEM99970.1"/>
    <property type="molecule type" value="Genomic_DNA"/>
</dbReference>
<reference evidence="12 15" key="2">
    <citation type="submission" date="2024-06" db="EMBL/GenBank/DDBJ databases">
        <title>Genomic Encyclopedia of Type Strains, Phase IV (KMG-IV): sequencing the most valuable type-strain genomes for metagenomic binning, comparative biology and taxonomic classification.</title>
        <authorList>
            <person name="Goeker M."/>
        </authorList>
    </citation>
    <scope>NUCLEOTIDE SEQUENCE [LARGE SCALE GENOMIC DNA]</scope>
    <source>
        <strain evidence="12 15">D-501</strain>
    </source>
</reference>
<dbReference type="Pfam" id="PF11741">
    <property type="entry name" value="AMIN"/>
    <property type="match status" value="1"/>
</dbReference>
<dbReference type="PANTHER" id="PTHR30404:SF0">
    <property type="entry name" value="N-ACETYLMURAMOYL-L-ALANINE AMIDASE AMIC"/>
    <property type="match status" value="1"/>
</dbReference>
<keyword evidence="5" id="KW-0732">Signal</keyword>
<dbReference type="RefSeq" id="WP_149502718.1">
    <property type="nucleotide sequence ID" value="NZ_CP035708.1"/>
</dbReference>
<evidence type="ECO:0000256" key="10">
    <source>
        <dbReference type="SAM" id="MobiDB-lite"/>
    </source>
</evidence>
<dbReference type="Gene3D" id="2.60.40.3500">
    <property type="match status" value="1"/>
</dbReference>
<dbReference type="SUPFAM" id="SSF53187">
    <property type="entry name" value="Zn-dependent exopeptidases"/>
    <property type="match status" value="1"/>
</dbReference>
<keyword evidence="7 12" id="KW-0378">Hydrolase</keyword>
<evidence type="ECO:0000313" key="13">
    <source>
        <dbReference type="EMBL" id="QEM99970.1"/>
    </source>
</evidence>
<dbReference type="EMBL" id="JBEPLS010000010">
    <property type="protein sequence ID" value="MET3604854.1"/>
    <property type="molecule type" value="Genomic_DNA"/>
</dbReference>
<feature type="compositionally biased region" description="Pro residues" evidence="10">
    <location>
        <begin position="230"/>
        <end position="240"/>
    </location>
</feature>
<accession>A0A5C1PXM3</accession>
<comment type="catalytic activity">
    <reaction evidence="1">
        <text>Hydrolyzes the link between N-acetylmuramoyl residues and L-amino acid residues in certain cell-wall glycopeptides.</text>
        <dbReference type="EC" id="3.5.1.28"/>
    </reaction>
</comment>
<evidence type="ECO:0000313" key="12">
    <source>
        <dbReference type="EMBL" id="MET3604854.1"/>
    </source>
</evidence>
<comment type="subcellular location">
    <subcellularLocation>
        <location evidence="2">Periplasm</location>
    </subcellularLocation>
</comment>
<evidence type="ECO:0000259" key="11">
    <source>
        <dbReference type="SMART" id="SM00646"/>
    </source>
</evidence>
<dbReference type="CDD" id="cd02696">
    <property type="entry name" value="MurNAc-LAA"/>
    <property type="match status" value="1"/>
</dbReference>
<dbReference type="InterPro" id="IPR050695">
    <property type="entry name" value="N-acetylmuramoyl_amidase_3"/>
</dbReference>
<evidence type="ECO:0000256" key="4">
    <source>
        <dbReference type="ARBA" id="ARBA00011901"/>
    </source>
</evidence>
<dbReference type="Pfam" id="PF01520">
    <property type="entry name" value="Amidase_3"/>
    <property type="match status" value="1"/>
</dbReference>
<dbReference type="PANTHER" id="PTHR30404">
    <property type="entry name" value="N-ACETYLMURAMOYL-L-ALANINE AMIDASE"/>
    <property type="match status" value="1"/>
</dbReference>
<evidence type="ECO:0000256" key="8">
    <source>
        <dbReference type="ARBA" id="ARBA00023316"/>
    </source>
</evidence>
<feature type="region of interest" description="Disordered" evidence="10">
    <location>
        <begin position="221"/>
        <end position="260"/>
    </location>
</feature>
<dbReference type="InterPro" id="IPR002508">
    <property type="entry name" value="MurNAc-LAA_cat"/>
</dbReference>
<dbReference type="Proteomes" id="UP000323522">
    <property type="component" value="Chromosome"/>
</dbReference>
<dbReference type="Proteomes" id="UP001549111">
    <property type="component" value="Unassembled WGS sequence"/>
</dbReference>
<keyword evidence="15" id="KW-1185">Reference proteome</keyword>
<reference evidence="13 14" key="1">
    <citation type="submission" date="2019-02" db="EMBL/GenBank/DDBJ databases">
        <title>Complete Genome Sequence and Methylome Analysis of Sphaerotilus natans subsp. sulfidivorans D-507.</title>
        <authorList>
            <person name="Fomenkov A."/>
            <person name="Gridneva E."/>
            <person name="Smolyakov D."/>
            <person name="Dubinina G."/>
            <person name="Vincze T."/>
            <person name="Grabovich M."/>
            <person name="Roberts R.J."/>
        </authorList>
    </citation>
    <scope>NUCLEOTIDE SEQUENCE [LARGE SCALE GENOMIC DNA]</scope>
    <source>
        <strain evidence="13 14">D-507</strain>
    </source>
</reference>
<comment type="similarity">
    <text evidence="3">Belongs to the N-acetylmuramoyl-L-alanine amidase 3 family.</text>
</comment>
<dbReference type="OrthoDB" id="9806267at2"/>
<dbReference type="GO" id="GO:0030288">
    <property type="term" value="C:outer membrane-bounded periplasmic space"/>
    <property type="evidence" value="ECO:0007669"/>
    <property type="project" value="TreeGrafter"/>
</dbReference>
<protein>
    <recommendedName>
        <fullName evidence="9">N-acetylmuramoyl-L-alanine amidase AmiC</fullName>
        <ecNumber evidence="4">3.5.1.28</ecNumber>
    </recommendedName>
</protein>
<name>A0A5C1PXM3_9BURK</name>
<proteinExistence type="inferred from homology"/>
<sequence length="500" mass="53771">MTTPFHAPQEETLSSTDAPEETASDRRRWLRQAGALVLTLGAGDLAFGATLVAVRVWPSADYTRVTLESDVALEAQHFITEGPARLVIDIDGLELSAQLRELVARIGSDDPQIAGVRIGQNQPRRVRMVFDLKRQVAPQVFTLAPISPYRHRLVFDLYPSKAPDPLLTLVKERESAPVAKTPVSASGMNGSANSADSAEASQRAASDIEDALGEFIGRVDRPVAPQDGAPVPPPASPQPPRVAASPAPAPAEGAPAVPPGRGGINRLVIVAIDPGHGGEDPGAIGPTGLREKDVVLSIARQLQERINARPGMRAMLTRDGDYFVPLQERVRKARRVQADLFVSIHADAFITPKARGASVFALSDSGATSTTARLMAQRENAADAIGGINVRSKDAHVMRTLLDMSTTAQIQDSLRIGREVLGHIGQVGRLHKQQVEQAGFAVLKAPDIPSILVETAFISNPEEEDKLRDPGYQSQLVRALYVGITRYFARNPPLARVRML</sequence>
<evidence type="ECO:0000313" key="14">
    <source>
        <dbReference type="Proteomes" id="UP000323522"/>
    </source>
</evidence>
<feature type="compositionally biased region" description="Low complexity" evidence="10">
    <location>
        <begin position="241"/>
        <end position="255"/>
    </location>
</feature>
<dbReference type="EC" id="3.5.1.28" evidence="4"/>
<organism evidence="13 14">
    <name type="scientific">Sphaerotilus sulfidivorans</name>
    <dbReference type="NCBI Taxonomy" id="639200"/>
    <lineage>
        <taxon>Bacteria</taxon>
        <taxon>Pseudomonadati</taxon>
        <taxon>Pseudomonadota</taxon>
        <taxon>Betaproteobacteria</taxon>
        <taxon>Burkholderiales</taxon>
        <taxon>Sphaerotilaceae</taxon>
        <taxon>Sphaerotilus</taxon>
    </lineage>
</organism>
<feature type="region of interest" description="Disordered" evidence="10">
    <location>
        <begin position="178"/>
        <end position="205"/>
    </location>
</feature>
<dbReference type="GO" id="GO:0008745">
    <property type="term" value="F:N-acetylmuramoyl-L-alanine amidase activity"/>
    <property type="evidence" value="ECO:0007669"/>
    <property type="project" value="UniProtKB-EC"/>
</dbReference>
<evidence type="ECO:0000256" key="6">
    <source>
        <dbReference type="ARBA" id="ARBA00022764"/>
    </source>
</evidence>
<dbReference type="KEGG" id="snn:EWH46_03710"/>
<dbReference type="Gene3D" id="3.40.630.40">
    <property type="entry name" value="Zn-dependent exopeptidases"/>
    <property type="match status" value="1"/>
</dbReference>
<dbReference type="InterPro" id="IPR021731">
    <property type="entry name" value="AMIN_dom"/>
</dbReference>
<dbReference type="GO" id="GO:0071555">
    <property type="term" value="P:cell wall organization"/>
    <property type="evidence" value="ECO:0007669"/>
    <property type="project" value="UniProtKB-KW"/>
</dbReference>
<evidence type="ECO:0000256" key="5">
    <source>
        <dbReference type="ARBA" id="ARBA00022729"/>
    </source>
</evidence>
<feature type="domain" description="MurNAc-LAA" evidence="11">
    <location>
        <begin position="330"/>
        <end position="485"/>
    </location>
</feature>
<evidence type="ECO:0000256" key="2">
    <source>
        <dbReference type="ARBA" id="ARBA00004418"/>
    </source>
</evidence>
<dbReference type="GO" id="GO:0009253">
    <property type="term" value="P:peptidoglycan catabolic process"/>
    <property type="evidence" value="ECO:0007669"/>
    <property type="project" value="InterPro"/>
</dbReference>
<keyword evidence="8" id="KW-0961">Cell wall biogenesis/degradation</keyword>
<evidence type="ECO:0000313" key="15">
    <source>
        <dbReference type="Proteomes" id="UP001549111"/>
    </source>
</evidence>
<keyword evidence="6" id="KW-0574">Periplasm</keyword>
<evidence type="ECO:0000256" key="1">
    <source>
        <dbReference type="ARBA" id="ARBA00001561"/>
    </source>
</evidence>
<feature type="region of interest" description="Disordered" evidence="10">
    <location>
        <begin position="1"/>
        <end position="25"/>
    </location>
</feature>
<feature type="compositionally biased region" description="Low complexity" evidence="10">
    <location>
        <begin position="184"/>
        <end position="198"/>
    </location>
</feature>
<evidence type="ECO:0000256" key="9">
    <source>
        <dbReference type="ARBA" id="ARBA00074581"/>
    </source>
</evidence>
<dbReference type="FunFam" id="3.40.630.40:FF:000001">
    <property type="entry name" value="N-acetylmuramoyl-L-alanine amidase"/>
    <property type="match status" value="1"/>
</dbReference>